<protein>
    <submittedName>
        <fullName evidence="2">Uncharacterized protein</fullName>
    </submittedName>
</protein>
<feature type="region of interest" description="Disordered" evidence="1">
    <location>
        <begin position="1"/>
        <end position="58"/>
    </location>
</feature>
<organism evidence="2 3">
    <name type="scientific">Drosophila gunungcola</name>
    <name type="common">fruit fly</name>
    <dbReference type="NCBI Taxonomy" id="103775"/>
    <lineage>
        <taxon>Eukaryota</taxon>
        <taxon>Metazoa</taxon>
        <taxon>Ecdysozoa</taxon>
        <taxon>Arthropoda</taxon>
        <taxon>Hexapoda</taxon>
        <taxon>Insecta</taxon>
        <taxon>Pterygota</taxon>
        <taxon>Neoptera</taxon>
        <taxon>Endopterygota</taxon>
        <taxon>Diptera</taxon>
        <taxon>Brachycera</taxon>
        <taxon>Muscomorpha</taxon>
        <taxon>Ephydroidea</taxon>
        <taxon>Drosophilidae</taxon>
        <taxon>Drosophila</taxon>
        <taxon>Sophophora</taxon>
    </lineage>
</organism>
<proteinExistence type="predicted"/>
<feature type="compositionally biased region" description="Low complexity" evidence="1">
    <location>
        <begin position="427"/>
        <end position="443"/>
    </location>
</feature>
<evidence type="ECO:0000313" key="3">
    <source>
        <dbReference type="Proteomes" id="UP001059596"/>
    </source>
</evidence>
<feature type="compositionally biased region" description="Low complexity" evidence="1">
    <location>
        <begin position="467"/>
        <end position="502"/>
    </location>
</feature>
<feature type="compositionally biased region" description="Polar residues" evidence="1">
    <location>
        <begin position="555"/>
        <end position="564"/>
    </location>
</feature>
<feature type="region of interest" description="Disordered" evidence="1">
    <location>
        <begin position="289"/>
        <end position="564"/>
    </location>
</feature>
<dbReference type="AlphaFoldDB" id="A0A9Q0BPJ9"/>
<feature type="region of interest" description="Disordered" evidence="1">
    <location>
        <begin position="597"/>
        <end position="634"/>
    </location>
</feature>
<gene>
    <name evidence="2" type="ORF">M5D96_006912</name>
</gene>
<comment type="caution">
    <text evidence="2">The sequence shown here is derived from an EMBL/GenBank/DDBJ whole genome shotgun (WGS) entry which is preliminary data.</text>
</comment>
<dbReference type="EMBL" id="JAMKOV010000005">
    <property type="protein sequence ID" value="KAI8039501.1"/>
    <property type="molecule type" value="Genomic_DNA"/>
</dbReference>
<dbReference type="Proteomes" id="UP001059596">
    <property type="component" value="Unassembled WGS sequence"/>
</dbReference>
<evidence type="ECO:0000313" key="2">
    <source>
        <dbReference type="EMBL" id="KAI8039501.1"/>
    </source>
</evidence>
<keyword evidence="3" id="KW-1185">Reference proteome</keyword>
<feature type="compositionally biased region" description="Polar residues" evidence="1">
    <location>
        <begin position="503"/>
        <end position="521"/>
    </location>
</feature>
<evidence type="ECO:0000256" key="1">
    <source>
        <dbReference type="SAM" id="MobiDB-lite"/>
    </source>
</evidence>
<feature type="compositionally biased region" description="Basic and acidic residues" evidence="1">
    <location>
        <begin position="10"/>
        <end position="28"/>
    </location>
</feature>
<reference evidence="2" key="1">
    <citation type="journal article" date="2023" name="Genome Biol. Evol.">
        <title>Long-read-based Genome Assembly of Drosophila gunungcola Reveals Fewer Chemosensory Genes in Flower-breeding Species.</title>
        <authorList>
            <person name="Negi A."/>
            <person name="Liao B.Y."/>
            <person name="Yeh S.D."/>
        </authorList>
    </citation>
    <scope>NUCLEOTIDE SEQUENCE</scope>
    <source>
        <strain evidence="2">Sukarami</strain>
    </source>
</reference>
<feature type="compositionally biased region" description="Polar residues" evidence="1">
    <location>
        <begin position="29"/>
        <end position="58"/>
    </location>
</feature>
<feature type="compositionally biased region" description="Basic and acidic residues" evidence="1">
    <location>
        <begin position="619"/>
        <end position="633"/>
    </location>
</feature>
<feature type="compositionally biased region" description="Polar residues" evidence="1">
    <location>
        <begin position="406"/>
        <end position="424"/>
    </location>
</feature>
<accession>A0A9Q0BPJ9</accession>
<name>A0A9Q0BPJ9_9MUSC</name>
<feature type="compositionally biased region" description="Polar residues" evidence="1">
    <location>
        <begin position="447"/>
        <end position="464"/>
    </location>
</feature>
<sequence length="646" mass="70033">MTKISLLIPEENKKGTPRTTDAENKSEKPGNTSVEARNVTEITISPSTPKNQAHQSSESKMITFAKEPDSDKTAPWDQTEPTVVSNRSSVVIGPRITLETLRICPADDRQPVVSTFSLRSFFKAKKRASPSKMTTRINPLVLCFLPVIFLLVEGRSQPCVDDRIVFPKDSDDDNSTTTTTVAPSSTVTPLLEMETNITEAVSTASEKLINRTTTEKPVIDNRILFETTPKCKEGFELRANRCRKRYHHHGHHGHGYGHGHGPGHGSPNFGGPLSYNPYNVQSGGPFRGGHQPGGHFGGQDFPQPGGGDYNRGQSGFRQPGGNFNRGQPGFPQPGGDYNRGQPGFPQLGGDFNRGQPGFRQPGGDFDRGQLGFQQPGGKVPGSQQSDSDEQLPTYFGGFQQPGSGGNTLQPRPGQNSGGFQQPGRNQGGFQQPRQDQGGFQQPGLSQGGFQQPGQNTGGFQQPGRNQGGFQQPRQDQGGFQQPGLSQGGFQQPGQNQGGFQQPSKNQGQNPGTPTNTIQPRPNSEDEDFYSGFNFQSPKTLQPRPGQDAEIGGTGAHNTIQPLPGQQQTIYRQDSSPDNVGQNINDLFNTQDFLSPDLSQTSAVHRDPKSEAEEVNPDSVNERNLFDTDPKCSDGTKLMAGRCRKEA</sequence>